<dbReference type="InterPro" id="IPR036526">
    <property type="entry name" value="C-N_Hydrolase_sf"/>
</dbReference>
<dbReference type="Pfam" id="PF00795">
    <property type="entry name" value="CN_hydrolase"/>
    <property type="match status" value="1"/>
</dbReference>
<dbReference type="CDD" id="cd07197">
    <property type="entry name" value="nitrilase"/>
    <property type="match status" value="1"/>
</dbReference>
<dbReference type="PANTHER" id="PTHR43674">
    <property type="entry name" value="NITRILASE C965.09-RELATED"/>
    <property type="match status" value="1"/>
</dbReference>
<sequence>MRVGAFQRFSIFDDPGRAIEGIARDCSLADERGVDLALFPEAYLQGHAYDEGLIERRAVTLDGPVVGGMLRRLSGVKAVVIVGLFERRGSHILNSAVVIEGGRIVGVYAKAFPIEDGCVPGTDFPVWTRSNWTFGINICNDLNHPCAAERLTTQGARLIRAPINMTLRAKKADRWRVPTLDNLKDTARRSRCWLIAADVAGPGLDGWFSYGCTAIISPDGTVVGRSAELVEDMVIFDLP</sequence>
<comment type="caution">
    <text evidence="3">The sequence shown here is derived from an EMBL/GenBank/DDBJ whole genome shotgun (WGS) entry which is preliminary data.</text>
</comment>
<keyword evidence="4" id="KW-1185">Reference proteome</keyword>
<dbReference type="RefSeq" id="WP_282588450.1">
    <property type="nucleotide sequence ID" value="NZ_JAMOIM010000039.1"/>
</dbReference>
<protein>
    <submittedName>
        <fullName evidence="3">Carbon-nitrogen hydrolase family protein</fullName>
    </submittedName>
</protein>
<gene>
    <name evidence="3" type="ORF">M8523_29480</name>
</gene>
<dbReference type="AlphaFoldDB" id="A0AA41Z319"/>
<dbReference type="InterPro" id="IPR003010">
    <property type="entry name" value="C-N_Hydrolase"/>
</dbReference>
<reference evidence="3" key="1">
    <citation type="submission" date="2022-05" db="EMBL/GenBank/DDBJ databases">
        <authorList>
            <person name="Pankratov T."/>
        </authorList>
    </citation>
    <scope>NUCLEOTIDE SEQUENCE</scope>
    <source>
        <strain evidence="3">BP6-180914</strain>
    </source>
</reference>
<dbReference type="Gene3D" id="3.60.110.10">
    <property type="entry name" value="Carbon-nitrogen hydrolase"/>
    <property type="match status" value="1"/>
</dbReference>
<proteinExistence type="predicted"/>
<name>A0AA41Z319_9HYPH</name>
<evidence type="ECO:0000259" key="2">
    <source>
        <dbReference type="PROSITE" id="PS50263"/>
    </source>
</evidence>
<dbReference type="SUPFAM" id="SSF56317">
    <property type="entry name" value="Carbon-nitrogen hydrolase"/>
    <property type="match status" value="1"/>
</dbReference>
<accession>A0AA41Z319</accession>
<keyword evidence="1 3" id="KW-0378">Hydrolase</keyword>
<feature type="domain" description="CN hydrolase" evidence="2">
    <location>
        <begin position="1"/>
        <end position="239"/>
    </location>
</feature>
<evidence type="ECO:0000313" key="4">
    <source>
        <dbReference type="Proteomes" id="UP001165667"/>
    </source>
</evidence>
<dbReference type="InterPro" id="IPR050345">
    <property type="entry name" value="Aliph_Amidase/BUP"/>
</dbReference>
<dbReference type="Proteomes" id="UP001165667">
    <property type="component" value="Unassembled WGS sequence"/>
</dbReference>
<dbReference type="PANTHER" id="PTHR43674:SF2">
    <property type="entry name" value="BETA-UREIDOPROPIONASE"/>
    <property type="match status" value="1"/>
</dbReference>
<evidence type="ECO:0000256" key="1">
    <source>
        <dbReference type="ARBA" id="ARBA00022801"/>
    </source>
</evidence>
<dbReference type="EMBL" id="JAMOIM010000039">
    <property type="protein sequence ID" value="MCW6512071.1"/>
    <property type="molecule type" value="Genomic_DNA"/>
</dbReference>
<dbReference type="PROSITE" id="PS50263">
    <property type="entry name" value="CN_HYDROLASE"/>
    <property type="match status" value="1"/>
</dbReference>
<organism evidence="3 4">
    <name type="scientific">Lichenifustis flavocetrariae</name>
    <dbReference type="NCBI Taxonomy" id="2949735"/>
    <lineage>
        <taxon>Bacteria</taxon>
        <taxon>Pseudomonadati</taxon>
        <taxon>Pseudomonadota</taxon>
        <taxon>Alphaproteobacteria</taxon>
        <taxon>Hyphomicrobiales</taxon>
        <taxon>Lichenihabitantaceae</taxon>
        <taxon>Lichenifustis</taxon>
    </lineage>
</organism>
<dbReference type="GO" id="GO:0016811">
    <property type="term" value="F:hydrolase activity, acting on carbon-nitrogen (but not peptide) bonds, in linear amides"/>
    <property type="evidence" value="ECO:0007669"/>
    <property type="project" value="TreeGrafter"/>
</dbReference>
<evidence type="ECO:0000313" key="3">
    <source>
        <dbReference type="EMBL" id="MCW6512071.1"/>
    </source>
</evidence>